<dbReference type="InterPro" id="IPR009326">
    <property type="entry name" value="DUF984"/>
</dbReference>
<reference evidence="2 3" key="1">
    <citation type="submission" date="2019-12" db="EMBL/GenBank/DDBJ databases">
        <title>Paenibacillus sp. nov., an endophytic bacterium isolated from the stem of Dendrobium.</title>
        <authorList>
            <person name="Zhao R."/>
        </authorList>
    </citation>
    <scope>NUCLEOTIDE SEQUENCE [LARGE SCALE GENOMIC DNA]</scope>
    <source>
        <strain evidence="2 3">HJL G12</strain>
    </source>
</reference>
<evidence type="ECO:0000313" key="2">
    <source>
        <dbReference type="EMBL" id="MWV43197.1"/>
    </source>
</evidence>
<dbReference type="PANTHER" id="PTHR39203">
    <property type="entry name" value="CYTOPLASMIC PROTEIN-RELATED"/>
    <property type="match status" value="1"/>
</dbReference>
<proteinExistence type="predicted"/>
<accession>A0A7X3IFY6</accession>
<dbReference type="SMART" id="SM01022">
    <property type="entry name" value="ASCH"/>
    <property type="match status" value="1"/>
</dbReference>
<sequence>MSDLKENGFRMVFGWEGDNELGEMLIGQILRGEKTATCAPKEEYSEEELHATYEPVGQIVTVYDKQGTARCNVRLIEVFETTFGNPDLRLVQGEGNGNNIGQFQDDHRLAWKDLEIILKDDTVLIVELFELVKD</sequence>
<dbReference type="AlphaFoldDB" id="A0A7X3IFY6"/>
<protein>
    <recommendedName>
        <fullName evidence="1">ASCH domain-containing protein</fullName>
    </recommendedName>
</protein>
<dbReference type="Gene3D" id="3.10.400.10">
    <property type="entry name" value="Sulfate adenylyltransferase"/>
    <property type="match status" value="1"/>
</dbReference>
<comment type="caution">
    <text evidence="2">The sequence shown here is derived from an EMBL/GenBank/DDBJ whole genome shotgun (WGS) entry which is preliminary data.</text>
</comment>
<dbReference type="EMBL" id="WUBI01000001">
    <property type="protein sequence ID" value="MWV43197.1"/>
    <property type="molecule type" value="Genomic_DNA"/>
</dbReference>
<name>A0A7X3IFY6_9BACL</name>
<keyword evidence="3" id="KW-1185">Reference proteome</keyword>
<dbReference type="InterPro" id="IPR015947">
    <property type="entry name" value="PUA-like_sf"/>
</dbReference>
<dbReference type="InterPro" id="IPR007374">
    <property type="entry name" value="ASCH_domain"/>
</dbReference>
<dbReference type="SUPFAM" id="SSF88697">
    <property type="entry name" value="PUA domain-like"/>
    <property type="match status" value="1"/>
</dbReference>
<dbReference type="Proteomes" id="UP000460318">
    <property type="component" value="Unassembled WGS sequence"/>
</dbReference>
<gene>
    <name evidence="2" type="ORF">GRF59_06095</name>
</gene>
<evidence type="ECO:0000259" key="1">
    <source>
        <dbReference type="SMART" id="SM01022"/>
    </source>
</evidence>
<dbReference type="PANTHER" id="PTHR39203:SF1">
    <property type="entry name" value="CYTOPLASMIC PROTEIN"/>
    <property type="match status" value="1"/>
</dbReference>
<evidence type="ECO:0000313" key="3">
    <source>
        <dbReference type="Proteomes" id="UP000460318"/>
    </source>
</evidence>
<organism evidence="2 3">
    <name type="scientific">Paenibacillus dendrobii</name>
    <dbReference type="NCBI Taxonomy" id="2691084"/>
    <lineage>
        <taxon>Bacteria</taxon>
        <taxon>Bacillati</taxon>
        <taxon>Bacillota</taxon>
        <taxon>Bacilli</taxon>
        <taxon>Bacillales</taxon>
        <taxon>Paenibacillaceae</taxon>
        <taxon>Paenibacillus</taxon>
    </lineage>
</organism>
<feature type="domain" description="ASCH" evidence="1">
    <location>
        <begin position="19"/>
        <end position="133"/>
    </location>
</feature>